<name>A0A1G2PMJ3_TERXR</name>
<evidence type="ECO:0000313" key="2">
    <source>
        <dbReference type="EMBL" id="OHA49527.1"/>
    </source>
</evidence>
<dbReference type="Proteomes" id="UP000178690">
    <property type="component" value="Unassembled WGS sequence"/>
</dbReference>
<evidence type="ECO:0000313" key="3">
    <source>
        <dbReference type="Proteomes" id="UP000178690"/>
    </source>
</evidence>
<gene>
    <name evidence="2" type="ORF">A2682_03390</name>
</gene>
<comment type="caution">
    <text evidence="2">The sequence shown here is derived from an EMBL/GenBank/DDBJ whole genome shotgun (WGS) entry which is preliminary data.</text>
</comment>
<protein>
    <submittedName>
        <fullName evidence="2">Uncharacterized protein</fullName>
    </submittedName>
</protein>
<dbReference type="EMBL" id="MHST01000008">
    <property type="protein sequence ID" value="OHA49527.1"/>
    <property type="molecule type" value="Genomic_DNA"/>
</dbReference>
<keyword evidence="1" id="KW-0812">Transmembrane</keyword>
<keyword evidence="1" id="KW-0472">Membrane</keyword>
<sequence>MKEQNIALKLVFGGVIFLFSAAFAYFAASYLQQEDVFNYWLVLFIFAVAYIIVGILVSSVFSVSLGLLFTADLLVLHNLFENFGDIDKLSRILIVGAILAVLYAVAWKVLDRGTSPSPNTSGIPQ</sequence>
<organism evidence="2 3">
    <name type="scientific">Terrybacteria sp. (strain RIFCSPHIGHO2_01_FULL_58_15)</name>
    <dbReference type="NCBI Taxonomy" id="1802363"/>
    <lineage>
        <taxon>Bacteria</taxon>
        <taxon>Candidatus Terryibacteriota</taxon>
    </lineage>
</organism>
<feature type="transmembrane region" description="Helical" evidence="1">
    <location>
        <begin position="40"/>
        <end position="69"/>
    </location>
</feature>
<evidence type="ECO:0000256" key="1">
    <source>
        <dbReference type="SAM" id="Phobius"/>
    </source>
</evidence>
<keyword evidence="1" id="KW-1133">Transmembrane helix</keyword>
<dbReference type="AlphaFoldDB" id="A0A1G2PMJ3"/>
<proteinExistence type="predicted"/>
<dbReference type="STRING" id="1802363.A2682_03390"/>
<reference evidence="2 3" key="1">
    <citation type="journal article" date="2016" name="Nat. Commun.">
        <title>Thousands of microbial genomes shed light on interconnected biogeochemical processes in an aquifer system.</title>
        <authorList>
            <person name="Anantharaman K."/>
            <person name="Brown C.T."/>
            <person name="Hug L.A."/>
            <person name="Sharon I."/>
            <person name="Castelle C.J."/>
            <person name="Probst A.J."/>
            <person name="Thomas B.C."/>
            <person name="Singh A."/>
            <person name="Wilkins M.J."/>
            <person name="Karaoz U."/>
            <person name="Brodie E.L."/>
            <person name="Williams K.H."/>
            <person name="Hubbard S.S."/>
            <person name="Banfield J.F."/>
        </authorList>
    </citation>
    <scope>NUCLEOTIDE SEQUENCE [LARGE SCALE GENOMIC DNA]</scope>
    <source>
        <strain evidence="3">RIFCSPHIGHO2_01_FULL_58_15</strain>
    </source>
</reference>
<feature type="transmembrane region" description="Helical" evidence="1">
    <location>
        <begin position="6"/>
        <end position="28"/>
    </location>
</feature>
<accession>A0A1G2PMJ3</accession>
<feature type="transmembrane region" description="Helical" evidence="1">
    <location>
        <begin position="89"/>
        <end position="110"/>
    </location>
</feature>